<accession>A0A1F7U4C6</accession>
<dbReference type="EMBL" id="MGEA01000070">
    <property type="protein sequence ID" value="OGL73071.1"/>
    <property type="molecule type" value="Genomic_DNA"/>
</dbReference>
<dbReference type="InterPro" id="IPR021682">
    <property type="entry name" value="DUF2933"/>
</dbReference>
<feature type="compositionally biased region" description="Basic and acidic residues" evidence="1">
    <location>
        <begin position="63"/>
        <end position="79"/>
    </location>
</feature>
<name>A0A1F7U4C6_9BACT</name>
<feature type="transmembrane region" description="Helical" evidence="2">
    <location>
        <begin position="12"/>
        <end position="30"/>
    </location>
</feature>
<feature type="region of interest" description="Disordered" evidence="1">
    <location>
        <begin position="60"/>
        <end position="79"/>
    </location>
</feature>
<keyword evidence="2" id="KW-0472">Membrane</keyword>
<evidence type="ECO:0000256" key="2">
    <source>
        <dbReference type="SAM" id="Phobius"/>
    </source>
</evidence>
<comment type="caution">
    <text evidence="3">The sequence shown here is derived from an EMBL/GenBank/DDBJ whole genome shotgun (WGS) entry which is preliminary data.</text>
</comment>
<proteinExistence type="predicted"/>
<protein>
    <recommendedName>
        <fullName evidence="5">DUF2933 domain-containing protein</fullName>
    </recommendedName>
</protein>
<dbReference type="AlphaFoldDB" id="A0A1F7U4C6"/>
<dbReference type="Proteomes" id="UP000177088">
    <property type="component" value="Unassembled WGS sequence"/>
</dbReference>
<sequence length="79" mass="8848">MNQRSGAKYGLNWRSALVGGLVISGIWFLVNYGRNFGNYLPFISLLACVLMMRFMHGAHGAHGKHDHEVGDEKVEDTKK</sequence>
<feature type="transmembrane region" description="Helical" evidence="2">
    <location>
        <begin position="36"/>
        <end position="55"/>
    </location>
</feature>
<evidence type="ECO:0000313" key="4">
    <source>
        <dbReference type="Proteomes" id="UP000177088"/>
    </source>
</evidence>
<keyword evidence="2" id="KW-1133">Transmembrane helix</keyword>
<evidence type="ECO:0000313" key="3">
    <source>
        <dbReference type="EMBL" id="OGL73071.1"/>
    </source>
</evidence>
<evidence type="ECO:0008006" key="5">
    <source>
        <dbReference type="Google" id="ProtNLM"/>
    </source>
</evidence>
<evidence type="ECO:0000256" key="1">
    <source>
        <dbReference type="SAM" id="MobiDB-lite"/>
    </source>
</evidence>
<reference evidence="3 4" key="1">
    <citation type="journal article" date="2016" name="Nat. Commun.">
        <title>Thousands of microbial genomes shed light on interconnected biogeochemical processes in an aquifer system.</title>
        <authorList>
            <person name="Anantharaman K."/>
            <person name="Brown C.T."/>
            <person name="Hug L.A."/>
            <person name="Sharon I."/>
            <person name="Castelle C.J."/>
            <person name="Probst A.J."/>
            <person name="Thomas B.C."/>
            <person name="Singh A."/>
            <person name="Wilkins M.J."/>
            <person name="Karaoz U."/>
            <person name="Brodie E.L."/>
            <person name="Williams K.H."/>
            <person name="Hubbard S.S."/>
            <person name="Banfield J.F."/>
        </authorList>
    </citation>
    <scope>NUCLEOTIDE SEQUENCE [LARGE SCALE GENOMIC DNA]</scope>
</reference>
<organism evidence="3 4">
    <name type="scientific">Candidatus Uhrbacteria bacterium RIFCSPHIGHO2_02_FULL_60_10</name>
    <dbReference type="NCBI Taxonomy" id="1802392"/>
    <lineage>
        <taxon>Bacteria</taxon>
        <taxon>Candidatus Uhriibacteriota</taxon>
    </lineage>
</organism>
<gene>
    <name evidence="3" type="ORF">A3C96_04140</name>
</gene>
<dbReference type="Pfam" id="PF11666">
    <property type="entry name" value="DUF2933"/>
    <property type="match status" value="1"/>
</dbReference>
<keyword evidence="2" id="KW-0812">Transmembrane</keyword>